<evidence type="ECO:0000313" key="2">
    <source>
        <dbReference type="Proteomes" id="UP000887563"/>
    </source>
</evidence>
<feature type="transmembrane region" description="Helical" evidence="1">
    <location>
        <begin position="6"/>
        <end position="23"/>
    </location>
</feature>
<dbReference type="WBParaSite" id="Minc3s00913g18811">
    <property type="protein sequence ID" value="Minc3s00913g18811"/>
    <property type="gene ID" value="Minc3s00913g18811"/>
</dbReference>
<keyword evidence="1" id="KW-0812">Transmembrane</keyword>
<accession>A0A914LUR9</accession>
<proteinExistence type="predicted"/>
<sequence>MPMSWQWLEIMILFIGFTWSMNVDKNQLVIGKMLIQKQLMKFCYVYTTLKNVF</sequence>
<evidence type="ECO:0000313" key="3">
    <source>
        <dbReference type="WBParaSite" id="Minc3s00913g18811"/>
    </source>
</evidence>
<protein>
    <submittedName>
        <fullName evidence="3">Candidate secreted effector</fullName>
    </submittedName>
</protein>
<organism evidence="2 3">
    <name type="scientific">Meloidogyne incognita</name>
    <name type="common">Southern root-knot nematode worm</name>
    <name type="synonym">Oxyuris incognita</name>
    <dbReference type="NCBI Taxonomy" id="6306"/>
    <lineage>
        <taxon>Eukaryota</taxon>
        <taxon>Metazoa</taxon>
        <taxon>Ecdysozoa</taxon>
        <taxon>Nematoda</taxon>
        <taxon>Chromadorea</taxon>
        <taxon>Rhabditida</taxon>
        <taxon>Tylenchina</taxon>
        <taxon>Tylenchomorpha</taxon>
        <taxon>Tylenchoidea</taxon>
        <taxon>Meloidogynidae</taxon>
        <taxon>Meloidogyninae</taxon>
        <taxon>Meloidogyne</taxon>
        <taxon>Meloidogyne incognita group</taxon>
    </lineage>
</organism>
<dbReference type="Proteomes" id="UP000887563">
    <property type="component" value="Unplaced"/>
</dbReference>
<keyword evidence="1" id="KW-1133">Transmembrane helix</keyword>
<name>A0A914LUR9_MELIC</name>
<keyword evidence="1" id="KW-0472">Membrane</keyword>
<keyword evidence="2" id="KW-1185">Reference proteome</keyword>
<evidence type="ECO:0000256" key="1">
    <source>
        <dbReference type="SAM" id="Phobius"/>
    </source>
</evidence>
<reference evidence="3" key="1">
    <citation type="submission" date="2022-11" db="UniProtKB">
        <authorList>
            <consortium name="WormBaseParasite"/>
        </authorList>
    </citation>
    <scope>IDENTIFICATION</scope>
</reference>
<dbReference type="AlphaFoldDB" id="A0A914LUR9"/>